<proteinExistence type="predicted"/>
<accession>A0AAE5CCS9</accession>
<protein>
    <submittedName>
        <fullName evidence="2">DUF2721 domain-containing protein</fullName>
    </submittedName>
</protein>
<feature type="transmembrane region" description="Helical" evidence="1">
    <location>
        <begin position="115"/>
        <end position="140"/>
    </location>
</feature>
<evidence type="ECO:0000256" key="1">
    <source>
        <dbReference type="SAM" id="Phobius"/>
    </source>
</evidence>
<dbReference type="Pfam" id="PF11026">
    <property type="entry name" value="DUF2721"/>
    <property type="match status" value="1"/>
</dbReference>
<dbReference type="Proteomes" id="UP000702544">
    <property type="component" value="Unassembled WGS sequence"/>
</dbReference>
<dbReference type="InterPro" id="IPR021279">
    <property type="entry name" value="DUF2721"/>
</dbReference>
<feature type="transmembrane region" description="Helical" evidence="1">
    <location>
        <begin position="86"/>
        <end position="109"/>
    </location>
</feature>
<feature type="transmembrane region" description="Helical" evidence="1">
    <location>
        <begin position="12"/>
        <end position="32"/>
    </location>
</feature>
<sequence length="170" mass="18172">MPNDALPTDSLSVLAAMATPAVLLLANAMLILSTNQRLQTILTRVRETELAIAGQDVAPETSDLDLLNQLLLDHARRARAAHRGLLCFYASSATFVLVAILIGVASLGLDFAQHLALATAFLGSLLLACGATLLIAETWIGIGATDRRFQSVMDLCRQLARRRSAGRPQP</sequence>
<reference evidence="2 3" key="1">
    <citation type="submission" date="2020-01" db="EMBL/GenBank/DDBJ databases">
        <title>Genomes assembled from Gulf of Kutch pelagic sediment metagenomes.</title>
        <authorList>
            <person name="Chandrashekar M."/>
            <person name="Mahajan M.S."/>
            <person name="Dave K.J."/>
            <person name="Vatsa P."/>
            <person name="Nathani N.M."/>
        </authorList>
    </citation>
    <scope>NUCLEOTIDE SEQUENCE [LARGE SCALE GENOMIC DNA]</scope>
    <source>
        <strain evidence="2">KS3-K002</strain>
    </source>
</reference>
<keyword evidence="1" id="KW-1133">Transmembrane helix</keyword>
<gene>
    <name evidence="2" type="ORF">GWO12_14930</name>
</gene>
<keyword evidence="1" id="KW-0472">Membrane</keyword>
<evidence type="ECO:0000313" key="3">
    <source>
        <dbReference type="Proteomes" id="UP000702544"/>
    </source>
</evidence>
<comment type="caution">
    <text evidence="2">The sequence shown here is derived from an EMBL/GenBank/DDBJ whole genome shotgun (WGS) entry which is preliminary data.</text>
</comment>
<name>A0AAE5CCS9_9BACT</name>
<dbReference type="EMBL" id="JAACAK010000125">
    <property type="protein sequence ID" value="NIR76383.1"/>
    <property type="molecule type" value="Genomic_DNA"/>
</dbReference>
<evidence type="ECO:0000313" key="2">
    <source>
        <dbReference type="EMBL" id="NIR76383.1"/>
    </source>
</evidence>
<organism evidence="2 3">
    <name type="scientific">Candidatus Kutchimonas denitrificans</name>
    <dbReference type="NCBI Taxonomy" id="3056748"/>
    <lineage>
        <taxon>Bacteria</taxon>
        <taxon>Pseudomonadati</taxon>
        <taxon>Gemmatimonadota</taxon>
        <taxon>Gemmatimonadia</taxon>
        <taxon>Candidatus Palauibacterales</taxon>
        <taxon>Candidatus Palauibacteraceae</taxon>
        <taxon>Candidatus Kutchimonas</taxon>
    </lineage>
</organism>
<keyword evidence="1" id="KW-0812">Transmembrane</keyword>
<dbReference type="AlphaFoldDB" id="A0AAE5CCS9"/>